<dbReference type="Proteomes" id="UP000673394">
    <property type="component" value="Unassembled WGS sequence"/>
</dbReference>
<dbReference type="RefSeq" id="WP_210656254.1">
    <property type="nucleotide sequence ID" value="NZ_JAGKSP010000002.1"/>
</dbReference>
<evidence type="ECO:0000256" key="5">
    <source>
        <dbReference type="SAM" id="SignalP"/>
    </source>
</evidence>
<dbReference type="Gene3D" id="3.40.190.10">
    <property type="entry name" value="Periplasmic binding protein-like II"/>
    <property type="match status" value="1"/>
</dbReference>
<comment type="similarity">
    <text evidence="2">Belongs to the bacterial solute-binding protein 1 family.</text>
</comment>
<dbReference type="PROSITE" id="PS51257">
    <property type="entry name" value="PROKAR_LIPOPROTEIN"/>
    <property type="match status" value="1"/>
</dbReference>
<comment type="caution">
    <text evidence="6">The sequence shown here is derived from an EMBL/GenBank/DDBJ whole genome shotgun (WGS) entry which is preliminary data.</text>
</comment>
<gene>
    <name evidence="6" type="ORF">I8J30_05655</name>
</gene>
<sequence length="484" mass="53414">MFKRSALKPISFVIAFTLVMLVAACSSGNNNNNNAKNAAANTKENTTNTAATSNDTAAANNEADNAAAEPVQEVDKTPVEITISTWVPADSPEWHKISDAFTKKYPWITVKWLFNDPGPNTIKAVTQSIAAGEPIDIFWNPTFVDVVQQGLAEDLTPYLEDPEYKEYQFSKGILEPFQYQGKQYGLSRGNDTFIFFYNKDILDKYGIDAPKNDWSWTDLVDMAKKATHPEDKVWGIANDVILTIFAGANIAASNGHSDHIMDLNGDLQNTITYVGSDQNVMDDHQFMMDWVSKDGIMLNDKRVKDAGLEGDIFATGHAAFYYHVSPTIPGFKSQWKFKWDIAPTPKGTAKQVGTSFNNPMFLTKAGKHKEQAFQFMKFWAATVEGQKILMDIGGSLPNSTVPEITDHFKQMETYKGLNVDALLYAASIGEVDPTIFIPGGAEVSATNSAWGTDAFQKETSAYDYFPTVADKANKAIADAMAKMK</sequence>
<keyword evidence="7" id="KW-1185">Reference proteome</keyword>
<dbReference type="Pfam" id="PF01547">
    <property type="entry name" value="SBP_bac_1"/>
    <property type="match status" value="1"/>
</dbReference>
<dbReference type="PANTHER" id="PTHR43649">
    <property type="entry name" value="ARABINOSE-BINDING PROTEIN-RELATED"/>
    <property type="match status" value="1"/>
</dbReference>
<keyword evidence="4 5" id="KW-0732">Signal</keyword>
<dbReference type="PANTHER" id="PTHR43649:SF31">
    <property type="entry name" value="SN-GLYCEROL-3-PHOSPHATE-BINDING PERIPLASMIC PROTEIN UGPB"/>
    <property type="match status" value="1"/>
</dbReference>
<name>A0ABS5C8N9_9BACL</name>
<evidence type="ECO:0000313" key="6">
    <source>
        <dbReference type="EMBL" id="MBP3962190.1"/>
    </source>
</evidence>
<proteinExistence type="inferred from homology"/>
<evidence type="ECO:0000313" key="7">
    <source>
        <dbReference type="Proteomes" id="UP000673394"/>
    </source>
</evidence>
<evidence type="ECO:0000256" key="3">
    <source>
        <dbReference type="ARBA" id="ARBA00022448"/>
    </source>
</evidence>
<evidence type="ECO:0000256" key="2">
    <source>
        <dbReference type="ARBA" id="ARBA00008520"/>
    </source>
</evidence>
<keyword evidence="3" id="KW-0813">Transport</keyword>
<dbReference type="InterPro" id="IPR006059">
    <property type="entry name" value="SBP"/>
</dbReference>
<accession>A0ABS5C8N9</accession>
<protein>
    <submittedName>
        <fullName evidence="6">Extracellular solute-binding protein</fullName>
    </submittedName>
</protein>
<dbReference type="EMBL" id="JAGKSP010000002">
    <property type="protein sequence ID" value="MBP3962190.1"/>
    <property type="molecule type" value="Genomic_DNA"/>
</dbReference>
<evidence type="ECO:0000256" key="4">
    <source>
        <dbReference type="ARBA" id="ARBA00022729"/>
    </source>
</evidence>
<reference evidence="6 7" key="1">
    <citation type="submission" date="2021-04" db="EMBL/GenBank/DDBJ databases">
        <title>Paenibacillus sp. DLE-14 whole genome sequence.</title>
        <authorList>
            <person name="Ham Y.J."/>
        </authorList>
    </citation>
    <scope>NUCLEOTIDE SEQUENCE [LARGE SCALE GENOMIC DNA]</scope>
    <source>
        <strain evidence="6 7">DLE-14</strain>
    </source>
</reference>
<dbReference type="SUPFAM" id="SSF53850">
    <property type="entry name" value="Periplasmic binding protein-like II"/>
    <property type="match status" value="1"/>
</dbReference>
<feature type="signal peptide" evidence="5">
    <location>
        <begin position="1"/>
        <end position="35"/>
    </location>
</feature>
<comment type="subcellular location">
    <subcellularLocation>
        <location evidence="1">Cell envelope</location>
    </subcellularLocation>
</comment>
<dbReference type="InterPro" id="IPR050490">
    <property type="entry name" value="Bact_solute-bd_prot1"/>
</dbReference>
<evidence type="ECO:0000256" key="1">
    <source>
        <dbReference type="ARBA" id="ARBA00004196"/>
    </source>
</evidence>
<feature type="chain" id="PRO_5047172719" evidence="5">
    <location>
        <begin position="36"/>
        <end position="484"/>
    </location>
</feature>
<organism evidence="6 7">
    <name type="scientific">Paenibacillus lignilyticus</name>
    <dbReference type="NCBI Taxonomy" id="1172615"/>
    <lineage>
        <taxon>Bacteria</taxon>
        <taxon>Bacillati</taxon>
        <taxon>Bacillota</taxon>
        <taxon>Bacilli</taxon>
        <taxon>Bacillales</taxon>
        <taxon>Paenibacillaceae</taxon>
        <taxon>Paenibacillus</taxon>
    </lineage>
</organism>